<dbReference type="Proteomes" id="UP001432322">
    <property type="component" value="Unassembled WGS sequence"/>
</dbReference>
<name>A0AAV5UR92_9BILA</name>
<keyword evidence="3" id="KW-1185">Reference proteome</keyword>
<dbReference type="EMBL" id="BTSY01000001">
    <property type="protein sequence ID" value="GMT09695.1"/>
    <property type="molecule type" value="Genomic_DNA"/>
</dbReference>
<feature type="region of interest" description="Disordered" evidence="1">
    <location>
        <begin position="1"/>
        <end position="32"/>
    </location>
</feature>
<evidence type="ECO:0000313" key="3">
    <source>
        <dbReference type="Proteomes" id="UP001432322"/>
    </source>
</evidence>
<feature type="non-terminal residue" evidence="2">
    <location>
        <position position="1"/>
    </location>
</feature>
<accession>A0AAV5UR92</accession>
<protein>
    <submittedName>
        <fullName evidence="2">Uncharacterized protein</fullName>
    </submittedName>
</protein>
<evidence type="ECO:0000313" key="2">
    <source>
        <dbReference type="EMBL" id="GMT09695.1"/>
    </source>
</evidence>
<evidence type="ECO:0000256" key="1">
    <source>
        <dbReference type="SAM" id="MobiDB-lite"/>
    </source>
</evidence>
<feature type="non-terminal residue" evidence="2">
    <location>
        <position position="134"/>
    </location>
</feature>
<sequence length="134" mass="16127">KRRRDANKTEAPPEDSKPNKELTMSDKERQEKLNPKGALYSWDRYKFMTEILNNTHKYSTQNAVFFAYQLTSFLHYSTVSPQEHFGTLWQFFVIIICDKNPKRMMMRCPEAWEILFRVVKMFYNCVPETEKRDV</sequence>
<reference evidence="2" key="1">
    <citation type="submission" date="2023-10" db="EMBL/GenBank/DDBJ databases">
        <title>Genome assembly of Pristionchus species.</title>
        <authorList>
            <person name="Yoshida K."/>
            <person name="Sommer R.J."/>
        </authorList>
    </citation>
    <scope>NUCLEOTIDE SEQUENCE</scope>
    <source>
        <strain evidence="2">RS5133</strain>
    </source>
</reference>
<feature type="compositionally biased region" description="Basic and acidic residues" evidence="1">
    <location>
        <begin position="14"/>
        <end position="32"/>
    </location>
</feature>
<dbReference type="AlphaFoldDB" id="A0AAV5UR92"/>
<organism evidence="2 3">
    <name type="scientific">Pristionchus fissidentatus</name>
    <dbReference type="NCBI Taxonomy" id="1538716"/>
    <lineage>
        <taxon>Eukaryota</taxon>
        <taxon>Metazoa</taxon>
        <taxon>Ecdysozoa</taxon>
        <taxon>Nematoda</taxon>
        <taxon>Chromadorea</taxon>
        <taxon>Rhabditida</taxon>
        <taxon>Rhabditina</taxon>
        <taxon>Diplogasteromorpha</taxon>
        <taxon>Diplogasteroidea</taxon>
        <taxon>Neodiplogasteridae</taxon>
        <taxon>Pristionchus</taxon>
    </lineage>
</organism>
<comment type="caution">
    <text evidence="2">The sequence shown here is derived from an EMBL/GenBank/DDBJ whole genome shotgun (WGS) entry which is preliminary data.</text>
</comment>
<proteinExistence type="predicted"/>
<gene>
    <name evidence="2" type="ORF">PFISCL1PPCAC_992</name>
</gene>